<keyword evidence="2" id="KW-0732">Signal</keyword>
<keyword evidence="1" id="KW-0812">Transmembrane</keyword>
<keyword evidence="4" id="KW-1185">Reference proteome</keyword>
<feature type="chain" id="PRO_5045358801" evidence="2">
    <location>
        <begin position="24"/>
        <end position="208"/>
    </location>
</feature>
<accession>A0ABR0W792</accession>
<protein>
    <submittedName>
        <fullName evidence="3">Uncharacterized protein</fullName>
    </submittedName>
</protein>
<keyword evidence="1" id="KW-1133">Transmembrane helix</keyword>
<proteinExistence type="predicted"/>
<dbReference type="EMBL" id="JABTTQ020000013">
    <property type="protein sequence ID" value="KAK6143227.1"/>
    <property type="molecule type" value="Genomic_DNA"/>
</dbReference>
<comment type="caution">
    <text evidence="3">The sequence shown here is derived from an EMBL/GenBank/DDBJ whole genome shotgun (WGS) entry which is preliminary data.</text>
</comment>
<evidence type="ECO:0000313" key="4">
    <source>
        <dbReference type="Proteomes" id="UP001318860"/>
    </source>
</evidence>
<evidence type="ECO:0000256" key="2">
    <source>
        <dbReference type="SAM" id="SignalP"/>
    </source>
</evidence>
<reference evidence="3 4" key="1">
    <citation type="journal article" date="2021" name="Comput. Struct. Biotechnol. J.">
        <title>De novo genome assembly of the potent medicinal plant Rehmannia glutinosa using nanopore technology.</title>
        <authorList>
            <person name="Ma L."/>
            <person name="Dong C."/>
            <person name="Song C."/>
            <person name="Wang X."/>
            <person name="Zheng X."/>
            <person name="Niu Y."/>
            <person name="Chen S."/>
            <person name="Feng W."/>
        </authorList>
    </citation>
    <scope>NUCLEOTIDE SEQUENCE [LARGE SCALE GENOMIC DNA]</scope>
    <source>
        <strain evidence="3">DH-2019</strain>
    </source>
</reference>
<sequence>MALSRIGSFLAILVLLVAVPAKANDVPPSLSPFFENLCNEVECGKGSCEAAPGNPFNFRCNCEDGWRRTRLDDDQNYEFLPCIIPNCSLDYSCMPAPPPAPAIPYNLSFFDPCYWIYCGEGRCAKNATRTHTCQCNQGYSNLLNISAFPCYSDCAIGSESCERLGVRVSSSTSNSSPASDTNKGIAISLGKFNWMAILLAAIAMIFLK</sequence>
<evidence type="ECO:0000313" key="3">
    <source>
        <dbReference type="EMBL" id="KAK6143227.1"/>
    </source>
</evidence>
<name>A0ABR0W792_REHGL</name>
<dbReference type="Proteomes" id="UP001318860">
    <property type="component" value="Unassembled WGS sequence"/>
</dbReference>
<gene>
    <name evidence="3" type="ORF">DH2020_023575</name>
</gene>
<evidence type="ECO:0000256" key="1">
    <source>
        <dbReference type="SAM" id="Phobius"/>
    </source>
</evidence>
<dbReference type="PANTHER" id="PTHR33881">
    <property type="entry name" value="NEUROGENIC LOCUS NOTCH-LIKE PROTEIN"/>
    <property type="match status" value="1"/>
</dbReference>
<feature type="signal peptide" evidence="2">
    <location>
        <begin position="1"/>
        <end position="23"/>
    </location>
</feature>
<organism evidence="3 4">
    <name type="scientific">Rehmannia glutinosa</name>
    <name type="common">Chinese foxglove</name>
    <dbReference type="NCBI Taxonomy" id="99300"/>
    <lineage>
        <taxon>Eukaryota</taxon>
        <taxon>Viridiplantae</taxon>
        <taxon>Streptophyta</taxon>
        <taxon>Embryophyta</taxon>
        <taxon>Tracheophyta</taxon>
        <taxon>Spermatophyta</taxon>
        <taxon>Magnoliopsida</taxon>
        <taxon>eudicotyledons</taxon>
        <taxon>Gunneridae</taxon>
        <taxon>Pentapetalae</taxon>
        <taxon>asterids</taxon>
        <taxon>lamiids</taxon>
        <taxon>Lamiales</taxon>
        <taxon>Orobanchaceae</taxon>
        <taxon>Rehmannieae</taxon>
        <taxon>Rehmannia</taxon>
    </lineage>
</organism>
<keyword evidence="1" id="KW-0472">Membrane</keyword>
<feature type="transmembrane region" description="Helical" evidence="1">
    <location>
        <begin position="185"/>
        <end position="207"/>
    </location>
</feature>
<dbReference type="PANTHER" id="PTHR33881:SF10">
    <property type="entry name" value="SLIT HOMOLOG 2 PROTEIN-LIKE"/>
    <property type="match status" value="1"/>
</dbReference>